<dbReference type="Proteomes" id="UP000005147">
    <property type="component" value="Unassembled WGS sequence"/>
</dbReference>
<dbReference type="STRING" id="883112.HMPREF9707_01634"/>
<name>K1MC32_9LACT</name>
<evidence type="ECO:0000313" key="1">
    <source>
        <dbReference type="EMBL" id="EKB53609.1"/>
    </source>
</evidence>
<dbReference type="RefSeq" id="WP_006702267.1">
    <property type="nucleotide sequence ID" value="NZ_JH932302.1"/>
</dbReference>
<organism evidence="1 2">
    <name type="scientific">Falseniella ignava CCUG 37419</name>
    <dbReference type="NCBI Taxonomy" id="883112"/>
    <lineage>
        <taxon>Bacteria</taxon>
        <taxon>Bacillati</taxon>
        <taxon>Bacillota</taxon>
        <taxon>Bacilli</taxon>
        <taxon>Lactobacillales</taxon>
        <taxon>Aerococcaceae</taxon>
        <taxon>Falseniella</taxon>
    </lineage>
</organism>
<dbReference type="PATRIC" id="fig|883112.3.peg.1631"/>
<dbReference type="Pfam" id="PF20292">
    <property type="entry name" value="MC7"/>
    <property type="match status" value="1"/>
</dbReference>
<evidence type="ECO:0000313" key="2">
    <source>
        <dbReference type="Proteomes" id="UP000005147"/>
    </source>
</evidence>
<keyword evidence="2" id="KW-1185">Reference proteome</keyword>
<reference evidence="1 2" key="1">
    <citation type="submission" date="2012-07" db="EMBL/GenBank/DDBJ databases">
        <title>The Genome Sequence of Facklamia ignava CCUG 37419.</title>
        <authorList>
            <consortium name="The Broad Institute Genome Sequencing Platform"/>
            <person name="Earl A."/>
            <person name="Ward D."/>
            <person name="Feldgarden M."/>
            <person name="Gevers D."/>
            <person name="Huys G."/>
            <person name="Walker B."/>
            <person name="Young S.K."/>
            <person name="Zeng Q."/>
            <person name="Gargeya S."/>
            <person name="Fitzgerald M."/>
            <person name="Haas B."/>
            <person name="Abouelleil A."/>
            <person name="Alvarado L."/>
            <person name="Arachchi H.M."/>
            <person name="Berlin A.M."/>
            <person name="Chapman S.B."/>
            <person name="Goldberg J."/>
            <person name="Griggs A."/>
            <person name="Gujja S."/>
            <person name="Hansen M."/>
            <person name="Howarth C."/>
            <person name="Imamovic A."/>
            <person name="Larimer J."/>
            <person name="McCowen C."/>
            <person name="Montmayeur A."/>
            <person name="Murphy C."/>
            <person name="Neiman D."/>
            <person name="Pearson M."/>
            <person name="Priest M."/>
            <person name="Roberts A."/>
            <person name="Saif S."/>
            <person name="Shea T."/>
            <person name="Sisk P."/>
            <person name="Sykes S."/>
            <person name="Wortman J."/>
            <person name="Nusbaum C."/>
            <person name="Birren B."/>
        </authorList>
    </citation>
    <scope>NUCLEOTIDE SEQUENCE [LARGE SCALE GENOMIC DNA]</scope>
    <source>
        <strain evidence="1 2">CCUG 37419</strain>
    </source>
</reference>
<comment type="caution">
    <text evidence="1">The sequence shown here is derived from an EMBL/GenBank/DDBJ whole genome shotgun (WGS) entry which is preliminary data.</text>
</comment>
<dbReference type="EMBL" id="AGZE01000038">
    <property type="protein sequence ID" value="EKB53609.1"/>
    <property type="molecule type" value="Genomic_DNA"/>
</dbReference>
<dbReference type="HOGENOM" id="CLU_189106_1_0_9"/>
<gene>
    <name evidence="1" type="ORF">HMPREF9707_01634</name>
</gene>
<protein>
    <submittedName>
        <fullName evidence="1">Uncharacterized protein</fullName>
    </submittedName>
</protein>
<sequence length="74" mass="8611">MKFPSKVTSYQDSVFPKITAILDTVHNEPMEVIELFNQTKKKFDNINDFIEVLVILFAIKKINLNKEGVIYYVS</sequence>
<accession>K1MC32</accession>
<dbReference type="AlphaFoldDB" id="K1MC32"/>
<dbReference type="InterPro" id="IPR046900">
    <property type="entry name" value="ABC-3C_MC7"/>
</dbReference>
<proteinExistence type="predicted"/>